<dbReference type="AlphaFoldDB" id="A0A518AM05"/>
<dbReference type="SMART" id="SM00895">
    <property type="entry name" value="FCD"/>
    <property type="match status" value="1"/>
</dbReference>
<keyword evidence="1" id="KW-0805">Transcription regulation</keyword>
<dbReference type="Gene3D" id="1.20.120.530">
    <property type="entry name" value="GntR ligand-binding domain-like"/>
    <property type="match status" value="1"/>
</dbReference>
<dbReference type="SUPFAM" id="SSF48008">
    <property type="entry name" value="GntR ligand-binding domain-like"/>
    <property type="match status" value="1"/>
</dbReference>
<evidence type="ECO:0000313" key="5">
    <source>
        <dbReference type="EMBL" id="QDU55728.1"/>
    </source>
</evidence>
<dbReference type="GO" id="GO:0003700">
    <property type="term" value="F:DNA-binding transcription factor activity"/>
    <property type="evidence" value="ECO:0007669"/>
    <property type="project" value="InterPro"/>
</dbReference>
<dbReference type="Gene3D" id="1.10.10.10">
    <property type="entry name" value="Winged helix-like DNA-binding domain superfamily/Winged helix DNA-binding domain"/>
    <property type="match status" value="1"/>
</dbReference>
<dbReference type="PANTHER" id="PTHR43537:SF45">
    <property type="entry name" value="GNTR FAMILY REGULATORY PROTEIN"/>
    <property type="match status" value="1"/>
</dbReference>
<proteinExistence type="predicted"/>
<feature type="domain" description="HTH gntR-type" evidence="4">
    <location>
        <begin position="48"/>
        <end position="115"/>
    </location>
</feature>
<evidence type="ECO:0000256" key="1">
    <source>
        <dbReference type="ARBA" id="ARBA00023015"/>
    </source>
</evidence>
<dbReference type="InterPro" id="IPR036390">
    <property type="entry name" value="WH_DNA-bd_sf"/>
</dbReference>
<name>A0A518AM05_9BACT</name>
<dbReference type="InterPro" id="IPR000524">
    <property type="entry name" value="Tscrpt_reg_HTH_GntR"/>
</dbReference>
<evidence type="ECO:0000256" key="2">
    <source>
        <dbReference type="ARBA" id="ARBA00023125"/>
    </source>
</evidence>
<dbReference type="PROSITE" id="PS50949">
    <property type="entry name" value="HTH_GNTR"/>
    <property type="match status" value="1"/>
</dbReference>
<dbReference type="KEGG" id="amuc:Pan181_19220"/>
<dbReference type="InterPro" id="IPR036388">
    <property type="entry name" value="WH-like_DNA-bd_sf"/>
</dbReference>
<dbReference type="SUPFAM" id="SSF46785">
    <property type="entry name" value="Winged helix' DNA-binding domain"/>
    <property type="match status" value="1"/>
</dbReference>
<protein>
    <submittedName>
        <fullName evidence="5">DNA-binding transcriptional repressor LldR</fullName>
    </submittedName>
</protein>
<sequence>MLTTGVAERISFNSFTKASNDLEAVSPFHPKRYPTLRAIVDGDDSTSQTLTDKVSDTLLKQIIRGELPVGSQLKSTQIAQQLGVSRTPVTRALAKLTVDGILTQPNSHQAIVAQGAADWLVQIHELRELLEPEAAYRAAGQLPAEVIEDLRALAQDSQPTPKYDWSQAAQYLDFGLHLAIAEYCGNLPMRVSIRRCWSYKRVSYDLSEGCRSELETEYQQHIEILRAMVEGDAARARELVRLHLTAASEGRFTSQVI</sequence>
<evidence type="ECO:0000313" key="6">
    <source>
        <dbReference type="Proteomes" id="UP000315750"/>
    </source>
</evidence>
<reference evidence="5 6" key="1">
    <citation type="submission" date="2019-02" db="EMBL/GenBank/DDBJ databases">
        <title>Deep-cultivation of Planctomycetes and their phenomic and genomic characterization uncovers novel biology.</title>
        <authorList>
            <person name="Wiegand S."/>
            <person name="Jogler M."/>
            <person name="Boedeker C."/>
            <person name="Pinto D."/>
            <person name="Vollmers J."/>
            <person name="Rivas-Marin E."/>
            <person name="Kohn T."/>
            <person name="Peeters S.H."/>
            <person name="Heuer A."/>
            <person name="Rast P."/>
            <person name="Oberbeckmann S."/>
            <person name="Bunk B."/>
            <person name="Jeske O."/>
            <person name="Meyerdierks A."/>
            <person name="Storesund J.E."/>
            <person name="Kallscheuer N."/>
            <person name="Luecker S."/>
            <person name="Lage O.M."/>
            <person name="Pohl T."/>
            <person name="Merkel B.J."/>
            <person name="Hornburger P."/>
            <person name="Mueller R.-W."/>
            <person name="Bruemmer F."/>
            <person name="Labrenz M."/>
            <person name="Spormann A.M."/>
            <person name="Op den Camp H."/>
            <person name="Overmann J."/>
            <person name="Amann R."/>
            <person name="Jetten M.S.M."/>
            <person name="Mascher T."/>
            <person name="Medema M.H."/>
            <person name="Devos D.P."/>
            <person name="Kaster A.-K."/>
            <person name="Ovreas L."/>
            <person name="Rohde M."/>
            <person name="Galperin M.Y."/>
            <person name="Jogler C."/>
        </authorList>
    </citation>
    <scope>NUCLEOTIDE SEQUENCE [LARGE SCALE GENOMIC DNA]</scope>
    <source>
        <strain evidence="5 6">Pan181</strain>
    </source>
</reference>
<gene>
    <name evidence="5" type="ORF">Pan181_19220</name>
</gene>
<evidence type="ECO:0000259" key="4">
    <source>
        <dbReference type="PROSITE" id="PS50949"/>
    </source>
</evidence>
<keyword evidence="6" id="KW-1185">Reference proteome</keyword>
<dbReference type="Pfam" id="PF00392">
    <property type="entry name" value="GntR"/>
    <property type="match status" value="1"/>
</dbReference>
<dbReference type="EMBL" id="CP036278">
    <property type="protein sequence ID" value="QDU55728.1"/>
    <property type="molecule type" value="Genomic_DNA"/>
</dbReference>
<dbReference type="InterPro" id="IPR011711">
    <property type="entry name" value="GntR_C"/>
</dbReference>
<accession>A0A518AM05</accession>
<dbReference type="SMART" id="SM00345">
    <property type="entry name" value="HTH_GNTR"/>
    <property type="match status" value="1"/>
</dbReference>
<dbReference type="InterPro" id="IPR008920">
    <property type="entry name" value="TF_FadR/GntR_C"/>
</dbReference>
<dbReference type="GO" id="GO:0003677">
    <property type="term" value="F:DNA binding"/>
    <property type="evidence" value="ECO:0007669"/>
    <property type="project" value="UniProtKB-KW"/>
</dbReference>
<evidence type="ECO:0000256" key="3">
    <source>
        <dbReference type="ARBA" id="ARBA00023163"/>
    </source>
</evidence>
<keyword evidence="2 5" id="KW-0238">DNA-binding</keyword>
<dbReference type="PANTHER" id="PTHR43537">
    <property type="entry name" value="TRANSCRIPTIONAL REGULATOR, GNTR FAMILY"/>
    <property type="match status" value="1"/>
</dbReference>
<organism evidence="5 6">
    <name type="scientific">Aeoliella mucimassa</name>
    <dbReference type="NCBI Taxonomy" id="2527972"/>
    <lineage>
        <taxon>Bacteria</taxon>
        <taxon>Pseudomonadati</taxon>
        <taxon>Planctomycetota</taxon>
        <taxon>Planctomycetia</taxon>
        <taxon>Pirellulales</taxon>
        <taxon>Lacipirellulaceae</taxon>
        <taxon>Aeoliella</taxon>
    </lineage>
</organism>
<dbReference type="Pfam" id="PF07729">
    <property type="entry name" value="FCD"/>
    <property type="match status" value="1"/>
</dbReference>
<keyword evidence="3" id="KW-0804">Transcription</keyword>
<dbReference type="Proteomes" id="UP000315750">
    <property type="component" value="Chromosome"/>
</dbReference>